<evidence type="ECO:0000313" key="1">
    <source>
        <dbReference type="EMBL" id="MFA0791569.1"/>
    </source>
</evidence>
<name>A0ABV4NRE7_9GAMM</name>
<proteinExistence type="predicted"/>
<gene>
    <name evidence="1" type="primary">tnpB</name>
    <name evidence="1" type="ORF">ACCI51_13505</name>
</gene>
<protein>
    <submittedName>
        <fullName evidence="1">IS66 family insertion sequence element accessory protein TnpB</fullName>
    </submittedName>
</protein>
<dbReference type="Proteomes" id="UP001569414">
    <property type="component" value="Unassembled WGS sequence"/>
</dbReference>
<keyword evidence="2" id="KW-1185">Reference proteome</keyword>
<dbReference type="InterPro" id="IPR008878">
    <property type="entry name" value="Transposase_IS66_Orf2"/>
</dbReference>
<dbReference type="EMBL" id="JBGMEL010000013">
    <property type="protein sequence ID" value="MFA0791569.1"/>
    <property type="molecule type" value="Genomic_DNA"/>
</dbReference>
<accession>A0ABV4NRE7</accession>
<dbReference type="Pfam" id="PF05717">
    <property type="entry name" value="TnpB_IS66"/>
    <property type="match status" value="1"/>
</dbReference>
<dbReference type="RefSeq" id="WP_371844180.1">
    <property type="nucleotide sequence ID" value="NZ_JBGMEL010000013.1"/>
</dbReference>
<sequence length="63" mass="6910">MAFSPALEVLFVFCSRGRDKIKWLYWECNGLQSGISALRNGVSADCGLTNLATLRTMAVNPLC</sequence>
<evidence type="ECO:0000313" key="2">
    <source>
        <dbReference type="Proteomes" id="UP001569414"/>
    </source>
</evidence>
<organism evidence="1 2">
    <name type="scientific">Microbulbifer echini</name>
    <dbReference type="NCBI Taxonomy" id="1529067"/>
    <lineage>
        <taxon>Bacteria</taxon>
        <taxon>Pseudomonadati</taxon>
        <taxon>Pseudomonadota</taxon>
        <taxon>Gammaproteobacteria</taxon>
        <taxon>Cellvibrionales</taxon>
        <taxon>Microbulbiferaceae</taxon>
        <taxon>Microbulbifer</taxon>
    </lineage>
</organism>
<comment type="caution">
    <text evidence="1">The sequence shown here is derived from an EMBL/GenBank/DDBJ whole genome shotgun (WGS) entry which is preliminary data.</text>
</comment>
<reference evidence="1 2" key="1">
    <citation type="submission" date="2024-08" db="EMBL/GenBank/DDBJ databases">
        <authorList>
            <person name="Ishaq N."/>
        </authorList>
    </citation>
    <scope>NUCLEOTIDE SEQUENCE [LARGE SCALE GENOMIC DNA]</scope>
    <source>
        <strain evidence="1 2">JCM 30400</strain>
    </source>
</reference>